<evidence type="ECO:0000256" key="2">
    <source>
        <dbReference type="ARBA" id="ARBA00023004"/>
    </source>
</evidence>
<sequence>MHISRPHSLQLLTLHLLALSAAQYDPVKDFCRRFGHQSAVVDNKLYIDGGFVNWKPFTESSQNYTNTFFLYSDLSNETHGMPPQYATLSKNATVPSVSGGLLWADAVNKRLYLYGGDHHQAPPPPRSTLYGYDILHDQWDAFGSADTITPTSYGAGVSVAGRGEAYYYGGWASNASVAGWGAGPPRASSRLVRYAMDANAWSSLAGPDDVARADGAMFYIPAGDAGMLVYFGGSADLHGNGTATPQPLDKVFLYDIASAKWFAQATSGHAPAARRRFCGGAAWAQDQSSYNIFQWIRGADSAGGNTSNPFPKSMMTCNVVNGGQMLVVGGTFTNSNATAGMCDADAAGGQHNMALGEGAVWAAYQPALTTYAVPPVIRSAVGGQATGGATVTAPAIGFDAPDLAVLVTRTAAVATRLPTRSVSAPSTESAAPAASGLSVGGIAGIAAGGAVFVVGVLGAGCCCVIRHRQKQYQGPRQTGPYGRWGQRVPTATSLPTMMHHAHTQPQTYTPVPLPPRPPVELSTDSVYQQHLSVVRIASRPASSSSNTNAVTGGPATPATPTTSLRRPSAAETLMPTLTPSLLPPSPLRLATHCAPDTLASAADDPSPIDPRSPWVQQQQQTPSTPPRTPIRSLRRSSGATSGSRGPLPGSPYFATAPLLPPVEFPPYQPV</sequence>
<dbReference type="Gene3D" id="2.120.10.80">
    <property type="entry name" value="Kelch-type beta propeller"/>
    <property type="match status" value="1"/>
</dbReference>
<feature type="region of interest" description="Disordered" evidence="3">
    <location>
        <begin position="597"/>
        <end position="670"/>
    </location>
</feature>
<feature type="signal peptide" evidence="5">
    <location>
        <begin position="1"/>
        <end position="22"/>
    </location>
</feature>
<dbReference type="SUPFAM" id="SSF117281">
    <property type="entry name" value="Kelch motif"/>
    <property type="match status" value="1"/>
</dbReference>
<evidence type="ECO:0000256" key="4">
    <source>
        <dbReference type="SAM" id="Phobius"/>
    </source>
</evidence>
<dbReference type="GO" id="GO:0019760">
    <property type="term" value="P:glucosinolate metabolic process"/>
    <property type="evidence" value="ECO:0007669"/>
    <property type="project" value="UniProtKB-ARBA"/>
</dbReference>
<keyword evidence="7" id="KW-1185">Reference proteome</keyword>
<keyword evidence="5" id="KW-0732">Signal</keyword>
<keyword evidence="4" id="KW-0472">Membrane</keyword>
<feature type="region of interest" description="Disordered" evidence="3">
    <location>
        <begin position="537"/>
        <end position="567"/>
    </location>
</feature>
<reference evidence="6" key="1">
    <citation type="journal article" date="2023" name="Mol. Phylogenet. Evol.">
        <title>Genome-scale phylogeny and comparative genomics of the fungal order Sordariales.</title>
        <authorList>
            <person name="Hensen N."/>
            <person name="Bonometti L."/>
            <person name="Westerberg I."/>
            <person name="Brannstrom I.O."/>
            <person name="Guillou S."/>
            <person name="Cros-Aarteil S."/>
            <person name="Calhoun S."/>
            <person name="Haridas S."/>
            <person name="Kuo A."/>
            <person name="Mondo S."/>
            <person name="Pangilinan J."/>
            <person name="Riley R."/>
            <person name="LaButti K."/>
            <person name="Andreopoulos B."/>
            <person name="Lipzen A."/>
            <person name="Chen C."/>
            <person name="Yan M."/>
            <person name="Daum C."/>
            <person name="Ng V."/>
            <person name="Clum A."/>
            <person name="Steindorff A."/>
            <person name="Ohm R.A."/>
            <person name="Martin F."/>
            <person name="Silar P."/>
            <person name="Natvig D.O."/>
            <person name="Lalanne C."/>
            <person name="Gautier V."/>
            <person name="Ament-Velasquez S.L."/>
            <person name="Kruys A."/>
            <person name="Hutchinson M.I."/>
            <person name="Powell A.J."/>
            <person name="Barry K."/>
            <person name="Miller A.N."/>
            <person name="Grigoriev I.V."/>
            <person name="Debuchy R."/>
            <person name="Gladieux P."/>
            <person name="Hiltunen Thoren M."/>
            <person name="Johannesson H."/>
        </authorList>
    </citation>
    <scope>NUCLEOTIDE SEQUENCE</scope>
    <source>
        <strain evidence="6">CBS 958.72</strain>
    </source>
</reference>
<keyword evidence="2" id="KW-0408">Iron</keyword>
<dbReference type="PANTHER" id="PTHR47435">
    <property type="entry name" value="KELCH REPEAT PROTEIN (AFU_ORTHOLOGUE AFUA_5G12780)"/>
    <property type="match status" value="1"/>
</dbReference>
<feature type="compositionally biased region" description="Low complexity" evidence="3">
    <location>
        <begin position="611"/>
        <end position="622"/>
    </location>
</feature>
<proteinExistence type="predicted"/>
<comment type="caution">
    <text evidence="6">The sequence shown here is derived from an EMBL/GenBank/DDBJ whole genome shotgun (WGS) entry which is preliminary data.</text>
</comment>
<dbReference type="PANTHER" id="PTHR47435:SF4">
    <property type="entry name" value="KELCH REPEAT PROTEIN (AFU_ORTHOLOGUE AFUA_5G12780)"/>
    <property type="match status" value="1"/>
</dbReference>
<feature type="chain" id="PRO_5042016317" description="Kelch repeat protein" evidence="5">
    <location>
        <begin position="23"/>
        <end position="670"/>
    </location>
</feature>
<feature type="compositionally biased region" description="Low complexity" evidence="3">
    <location>
        <begin position="629"/>
        <end position="645"/>
    </location>
</feature>
<feature type="compositionally biased region" description="Pro residues" evidence="3">
    <location>
        <begin position="658"/>
        <end position="670"/>
    </location>
</feature>
<keyword evidence="4" id="KW-0812">Transmembrane</keyword>
<evidence type="ECO:0000256" key="1">
    <source>
        <dbReference type="ARBA" id="ARBA00022737"/>
    </source>
</evidence>
<dbReference type="Pfam" id="PF24681">
    <property type="entry name" value="Kelch_KLHDC2_KLHL20_DRC7"/>
    <property type="match status" value="1"/>
</dbReference>
<organism evidence="6 7">
    <name type="scientific">Lasiosphaeria ovina</name>
    <dbReference type="NCBI Taxonomy" id="92902"/>
    <lineage>
        <taxon>Eukaryota</taxon>
        <taxon>Fungi</taxon>
        <taxon>Dikarya</taxon>
        <taxon>Ascomycota</taxon>
        <taxon>Pezizomycotina</taxon>
        <taxon>Sordariomycetes</taxon>
        <taxon>Sordariomycetidae</taxon>
        <taxon>Sordariales</taxon>
        <taxon>Lasiosphaeriaceae</taxon>
        <taxon>Lasiosphaeria</taxon>
    </lineage>
</organism>
<gene>
    <name evidence="6" type="ORF">B0T24DRAFT_519653</name>
</gene>
<feature type="transmembrane region" description="Helical" evidence="4">
    <location>
        <begin position="442"/>
        <end position="465"/>
    </location>
</feature>
<dbReference type="InterPro" id="IPR015915">
    <property type="entry name" value="Kelch-typ_b-propeller"/>
</dbReference>
<evidence type="ECO:0000256" key="5">
    <source>
        <dbReference type="SAM" id="SignalP"/>
    </source>
</evidence>
<dbReference type="EMBL" id="JAULSN010000002">
    <property type="protein sequence ID" value="KAK3380538.1"/>
    <property type="molecule type" value="Genomic_DNA"/>
</dbReference>
<reference evidence="6" key="2">
    <citation type="submission" date="2023-06" db="EMBL/GenBank/DDBJ databases">
        <authorList>
            <consortium name="Lawrence Berkeley National Laboratory"/>
            <person name="Haridas S."/>
            <person name="Hensen N."/>
            <person name="Bonometti L."/>
            <person name="Westerberg I."/>
            <person name="Brannstrom I.O."/>
            <person name="Guillou S."/>
            <person name="Cros-Aarteil S."/>
            <person name="Calhoun S."/>
            <person name="Kuo A."/>
            <person name="Mondo S."/>
            <person name="Pangilinan J."/>
            <person name="Riley R."/>
            <person name="Labutti K."/>
            <person name="Andreopoulos B."/>
            <person name="Lipzen A."/>
            <person name="Chen C."/>
            <person name="Yanf M."/>
            <person name="Daum C."/>
            <person name="Ng V."/>
            <person name="Clum A."/>
            <person name="Steindorff A."/>
            <person name="Ohm R."/>
            <person name="Martin F."/>
            <person name="Silar P."/>
            <person name="Natvig D."/>
            <person name="Lalanne C."/>
            <person name="Gautier V."/>
            <person name="Ament-Velasquez S.L."/>
            <person name="Kruys A."/>
            <person name="Hutchinson M.I."/>
            <person name="Powell A.J."/>
            <person name="Barry K."/>
            <person name="Miller A.N."/>
            <person name="Grigoriev I.V."/>
            <person name="Debuchy R."/>
            <person name="Gladieux P."/>
            <person name="Thoren M.H."/>
            <person name="Johannesson H."/>
        </authorList>
    </citation>
    <scope>NUCLEOTIDE SEQUENCE</scope>
    <source>
        <strain evidence="6">CBS 958.72</strain>
    </source>
</reference>
<keyword evidence="4" id="KW-1133">Transmembrane helix</keyword>
<evidence type="ECO:0000313" key="6">
    <source>
        <dbReference type="EMBL" id="KAK3380538.1"/>
    </source>
</evidence>
<accession>A0AAE0NFF8</accession>
<evidence type="ECO:0000313" key="7">
    <source>
        <dbReference type="Proteomes" id="UP001287356"/>
    </source>
</evidence>
<keyword evidence="1" id="KW-0677">Repeat</keyword>
<evidence type="ECO:0000256" key="3">
    <source>
        <dbReference type="SAM" id="MobiDB-lite"/>
    </source>
</evidence>
<dbReference type="Proteomes" id="UP001287356">
    <property type="component" value="Unassembled WGS sequence"/>
</dbReference>
<feature type="compositionally biased region" description="Low complexity" evidence="3">
    <location>
        <begin position="551"/>
        <end position="562"/>
    </location>
</feature>
<name>A0AAE0NFF8_9PEZI</name>
<evidence type="ECO:0008006" key="8">
    <source>
        <dbReference type="Google" id="ProtNLM"/>
    </source>
</evidence>
<protein>
    <recommendedName>
        <fullName evidence="8">Kelch repeat protein</fullName>
    </recommendedName>
</protein>
<feature type="compositionally biased region" description="Polar residues" evidence="3">
    <location>
        <begin position="540"/>
        <end position="550"/>
    </location>
</feature>
<dbReference type="AlphaFoldDB" id="A0AAE0NFF8"/>